<organism evidence="6 7">
    <name type="scientific">Haloplanus rallus</name>
    <dbReference type="NCBI Taxonomy" id="1816183"/>
    <lineage>
        <taxon>Archaea</taxon>
        <taxon>Methanobacteriati</taxon>
        <taxon>Methanobacteriota</taxon>
        <taxon>Stenosarchaea group</taxon>
        <taxon>Halobacteria</taxon>
        <taxon>Halobacteriales</taxon>
        <taxon>Haloferacaceae</taxon>
        <taxon>Haloplanus</taxon>
    </lineage>
</organism>
<dbReference type="SUPFAM" id="SSF53850">
    <property type="entry name" value="Periplasmic binding protein-like II"/>
    <property type="match status" value="2"/>
</dbReference>
<evidence type="ECO:0000256" key="2">
    <source>
        <dbReference type="ARBA" id="ARBA00022448"/>
    </source>
</evidence>
<sequence>MPSIIFNYWSDEGPLTNFFEDATSIIQNDIQDLGVELELNPTSLSAGINGESQDTREWHFSYGGYELRPARLDPRELTLKYHIHAAGQNSNWNPSNYANCEYSEYANQHLTAGSREERQELVNQAHSILSEDVGIIPTVVRMQYGAMRTDTIDVAGVGEMGLMETGIIPLIKSSPTGDNDSLVTNVPAIWLDTTIYQQATGASPIYGFSNTVYSPLLMYNENFELVTCLAESYEVSDDGQQLTFTLRDATFHNGDQITAEDVKWTFEFLAEQARSGAYPWATDPGYESIEVVDDSTVRFNMEGPTPTMETVLIPSWGILSKDAWQEAGAEENPTDFDDPWVGSGPYQITSFEQGQLMGMEPFSDHPKFDPEGDLVFQVFDSSQSAYRAFTNNELNVLLTTTPSLADRIKSDMGDSARVITTQGFTPYFISPQCQFGPSKFREFRMAFSQMIDRDNINQTSLYGDSEATMYADPFTSSHPWYPGDDNLTRIAESPSANVEAARQLLEDEGWGWDGDGNLHYPPDADLEPQWPQGSQPADDADQFPCVSELENPFA</sequence>
<feature type="domain" description="Solute-binding protein family 5" evidence="5">
    <location>
        <begin position="225"/>
        <end position="519"/>
    </location>
</feature>
<keyword evidence="2" id="KW-0813">Transport</keyword>
<keyword evidence="7" id="KW-1185">Reference proteome</keyword>
<name>A0A6B9F244_9EURY</name>
<gene>
    <name evidence="6" type="ORF">EI982_05440</name>
</gene>
<keyword evidence="3" id="KW-0732">Signal</keyword>
<reference evidence="6 7" key="1">
    <citation type="submission" date="2018-12" db="EMBL/GenBank/DDBJ databases">
        <title>Complete genome sequence of Haloplanus rallus MBLA0036.</title>
        <authorList>
            <person name="Nam Y.-d."/>
            <person name="Kang J."/>
            <person name="Chung W.-H."/>
            <person name="Park Y.S."/>
        </authorList>
    </citation>
    <scope>NUCLEOTIDE SEQUENCE [LARGE SCALE GENOMIC DNA]</scope>
    <source>
        <strain evidence="6 7">MBLA0036</strain>
    </source>
</reference>
<comment type="similarity">
    <text evidence="1">Belongs to the bacterial solute-binding protein 5 family.</text>
</comment>
<dbReference type="Gene3D" id="3.40.190.10">
    <property type="entry name" value="Periplasmic binding protein-like II"/>
    <property type="match status" value="1"/>
</dbReference>
<dbReference type="PANTHER" id="PTHR30290:SF9">
    <property type="entry name" value="OLIGOPEPTIDE-BINDING PROTEIN APPA"/>
    <property type="match status" value="1"/>
</dbReference>
<dbReference type="AlphaFoldDB" id="A0A6B9F244"/>
<feature type="region of interest" description="Disordered" evidence="4">
    <location>
        <begin position="512"/>
        <end position="554"/>
    </location>
</feature>
<dbReference type="Gene3D" id="3.10.105.10">
    <property type="entry name" value="Dipeptide-binding Protein, Domain 3"/>
    <property type="match status" value="2"/>
</dbReference>
<proteinExistence type="inferred from homology"/>
<dbReference type="GO" id="GO:1904680">
    <property type="term" value="F:peptide transmembrane transporter activity"/>
    <property type="evidence" value="ECO:0007669"/>
    <property type="project" value="TreeGrafter"/>
</dbReference>
<dbReference type="Pfam" id="PF00496">
    <property type="entry name" value="SBP_bac_5"/>
    <property type="match status" value="1"/>
</dbReference>
<dbReference type="EMBL" id="CP034345">
    <property type="protein sequence ID" value="QGX94268.1"/>
    <property type="molecule type" value="Genomic_DNA"/>
</dbReference>
<dbReference type="Proteomes" id="UP000428325">
    <property type="component" value="Chromosome"/>
</dbReference>
<dbReference type="InterPro" id="IPR000914">
    <property type="entry name" value="SBP_5_dom"/>
</dbReference>
<evidence type="ECO:0000256" key="4">
    <source>
        <dbReference type="SAM" id="MobiDB-lite"/>
    </source>
</evidence>
<dbReference type="CDD" id="cd00995">
    <property type="entry name" value="PBP2_NikA_DppA_OppA_like"/>
    <property type="match status" value="1"/>
</dbReference>
<dbReference type="GO" id="GO:0015833">
    <property type="term" value="P:peptide transport"/>
    <property type="evidence" value="ECO:0007669"/>
    <property type="project" value="TreeGrafter"/>
</dbReference>
<protein>
    <recommendedName>
        <fullName evidence="5">Solute-binding protein family 5 domain-containing protein</fullName>
    </recommendedName>
</protein>
<accession>A0A6B9F244</accession>
<evidence type="ECO:0000313" key="6">
    <source>
        <dbReference type="EMBL" id="QGX94268.1"/>
    </source>
</evidence>
<dbReference type="KEGG" id="hra:EI982_05440"/>
<dbReference type="InterPro" id="IPR039424">
    <property type="entry name" value="SBP_5"/>
</dbReference>
<evidence type="ECO:0000313" key="7">
    <source>
        <dbReference type="Proteomes" id="UP000428325"/>
    </source>
</evidence>
<evidence type="ECO:0000256" key="3">
    <source>
        <dbReference type="ARBA" id="ARBA00022729"/>
    </source>
</evidence>
<evidence type="ECO:0000256" key="1">
    <source>
        <dbReference type="ARBA" id="ARBA00005695"/>
    </source>
</evidence>
<dbReference type="PANTHER" id="PTHR30290">
    <property type="entry name" value="PERIPLASMIC BINDING COMPONENT OF ABC TRANSPORTER"/>
    <property type="match status" value="1"/>
</dbReference>
<evidence type="ECO:0000259" key="5">
    <source>
        <dbReference type="Pfam" id="PF00496"/>
    </source>
</evidence>